<accession>A0A425C5S2</accession>
<dbReference type="Gene3D" id="2.130.10.30">
    <property type="entry name" value="Regulator of chromosome condensation 1/beta-lactamase-inhibitor protein II"/>
    <property type="match status" value="2"/>
</dbReference>
<feature type="compositionally biased region" description="Polar residues" evidence="3">
    <location>
        <begin position="671"/>
        <end position="682"/>
    </location>
</feature>
<dbReference type="InterPro" id="IPR000408">
    <property type="entry name" value="Reg_chr_condens"/>
</dbReference>
<feature type="repeat" description="RCC1" evidence="2">
    <location>
        <begin position="1586"/>
        <end position="1641"/>
    </location>
</feature>
<evidence type="ECO:0000256" key="2">
    <source>
        <dbReference type="PROSITE-ProRule" id="PRU00235"/>
    </source>
</evidence>
<dbReference type="VEuPathDB" id="FungiDB:DD237_007685"/>
<feature type="domain" description="RCC1-like" evidence="4">
    <location>
        <begin position="1322"/>
        <end position="1548"/>
    </location>
</feature>
<organism evidence="5 6">
    <name type="scientific">Peronospora effusa</name>
    <dbReference type="NCBI Taxonomy" id="542832"/>
    <lineage>
        <taxon>Eukaryota</taxon>
        <taxon>Sar</taxon>
        <taxon>Stramenopiles</taxon>
        <taxon>Oomycota</taxon>
        <taxon>Peronosporomycetes</taxon>
        <taxon>Peronosporales</taxon>
        <taxon>Peronosporaceae</taxon>
        <taxon>Peronospora</taxon>
    </lineage>
</organism>
<feature type="repeat" description="RCC1" evidence="2">
    <location>
        <begin position="1416"/>
        <end position="1465"/>
    </location>
</feature>
<dbReference type="PROSITE" id="PS00626">
    <property type="entry name" value="RCC1_2"/>
    <property type="match status" value="3"/>
</dbReference>
<dbReference type="InterPro" id="IPR058923">
    <property type="entry name" value="RCC1-like_dom"/>
</dbReference>
<dbReference type="InterPro" id="IPR051625">
    <property type="entry name" value="Signaling_Regulatory_Domain"/>
</dbReference>
<evidence type="ECO:0000256" key="1">
    <source>
        <dbReference type="ARBA" id="ARBA00022737"/>
    </source>
</evidence>
<protein>
    <recommendedName>
        <fullName evidence="4">RCC1-like domain-containing protein</fullName>
    </recommendedName>
</protein>
<sequence>MTDATVPRISGMIWTRHVGILRVWHSRYVHPVGPVVGTAVVTADGILRYQKKTDAAYFQNSDSTKTKKIDLVKATFPTTTIAKANGYYYFELQYESTQLAIGFPVFQEAQLWLSQMMEAVDENSAGRRAWIANLRKMLTLQLRDRRELVPVMADRDWFSEWNFCLRSLKNEKEPVAIRQRRLRRLYTIWLQFELFTELLAEIFFWSVQQRDARGLARIESFECAASDFAVNGGNELNPIELSHVAEPKETAHSRLLASTLSLPTTGPTLSGNERDLGVETLYAVHDDVDKMKLAGIRLEFASKSWQGHKRLAKETALFAKFRSLIELSLSESTTESGKLPPSLQAVFSKLPTFPLVSAFSIRGVNVVAIAEPLNSKRSILTTIDNRDLAGLSMALREAKMLRYFPYKELPELIARKLSNNAESTLVRIHSRYDDVLVNSLRSPMAYGVLIRAVHGASKNISRVEMLSAHDVKDLVHTLEPRWVPYLDLVYYQLVNETSLVENLAASEFLLMATRHSISQPLTGDIVITVNAKKSKLLLNLPEAFVIKHDVEIRPLVKKLRDVKKNNAIYAVAASSLSIARSQDKRFRPVDTGIEVAWEYEDGVKEMFIHHIKEFAVQLTTLGDAPQVKVNTFGMTVRPRAPNLNQSQWTSSRSRLTRSNTFTSMPRPKDIFSSSTVSGSPQTECEPLTQPRLQRFMSTQSSMARTLRIGGLADSNSGTYVIDTLHLRQAMREGGVNVCFLPLVFLYLNKRDQLGVQVLVASEIVARLAKNLFRYRMLNEDTGKKSRWKSRKSRLIKFIDSIMHGLFHKNLPDGRCTIKECYGDQFWNIDGPILYFLGVFSSSFAMDAKVLVDSPNSCLETYRDLLKVNPAILFNSLLHVFQARLTKSILPELHEGRFVSMPFLRTEDDLTFNYEEDDPKLSLRIHQDLLWSHLQFFRVQFEALAPELPILNKEDQTSKIKLGVRTAQTTWTQYYRTLSQIFRQILLHPQLTRLEKAIQSWQDLTAVREHLRLALRTAAVSLYHPSDSSETSAIIREHCRFAYLRMASSKALFPIEYKLALRCLELVSTGEELAKAMEESDELLEWMRFFYRPANPSQFVKGSSSHPVYSIQYSTNGTKLEGKIQDHSMFSLRERFQRQQLRQSWMSVMPNVDAYCRRIEVMRRDPVDVAAARAVFCEMGLASHAPLESMSPSGQYDDVDNFVVMGLHPDATRAEKYQASFSFDPENSKMPSSTYSSRRDTLYFIECFFLPPLANNSLLVAGDALVNNEEISSRMISVRADIIDEGSVPGLAVAWGKPLGLPLAKKENGIESSTVSLRPKKENAPTISMVSFLPPLRRVVQIACGYQHTALVTDDRHLYTYGHGKCGRLGHGTEEACTEPRVVGYFASLIAAEGVDVGGILDVSCGRKHTMVVTASGDLYGFGLSEAGRLGTCKTGSSLYPSRVMDLQNVAAVACGREHTLALTRKGRVFSFGAGLGGRLGNGLETDEGQPFAVSGMEGYRITAIDAGECHSCALSNEGDVFTWGLGSSGALGHGNRDNCLKPRKLECLWTRSPHVKCDGDNLTRAESVVAFIACGSYHTLAATSDGELYGWGDATAGQLGDEYVSIPDLVVLIPKRISVPTRSGIRSIACGTFTSAVCTKEGQLFLWGSPAAGNGDPLEIEDARVKQIETLSKFKFSQIACGMLFGEYSCTEQDYHYKVTDDVFDDATGENHAVAITRKLAYY</sequence>
<name>A0A425C5S2_9STRA</name>
<comment type="caution">
    <text evidence="5">The sequence shown here is derived from an EMBL/GenBank/DDBJ whole genome shotgun (WGS) entry which is preliminary data.</text>
</comment>
<dbReference type="Pfam" id="PF25390">
    <property type="entry name" value="WD40_RLD"/>
    <property type="match status" value="1"/>
</dbReference>
<feature type="region of interest" description="Disordered" evidence="3">
    <location>
        <begin position="640"/>
        <end position="659"/>
    </location>
</feature>
<feature type="compositionally biased region" description="Low complexity" evidence="3">
    <location>
        <begin position="646"/>
        <end position="659"/>
    </location>
</feature>
<feature type="repeat" description="RCC1" evidence="2">
    <location>
        <begin position="1355"/>
        <end position="1415"/>
    </location>
</feature>
<dbReference type="PANTHER" id="PTHR22872">
    <property type="entry name" value="BTK-BINDING PROTEIN-RELATED"/>
    <property type="match status" value="1"/>
</dbReference>
<evidence type="ECO:0000313" key="5">
    <source>
        <dbReference type="EMBL" id="RQM12351.1"/>
    </source>
</evidence>
<dbReference type="EMBL" id="QKXF01000336">
    <property type="protein sequence ID" value="RQM12351.1"/>
    <property type="molecule type" value="Genomic_DNA"/>
</dbReference>
<keyword evidence="1" id="KW-0677">Repeat</keyword>
<evidence type="ECO:0000256" key="3">
    <source>
        <dbReference type="SAM" id="MobiDB-lite"/>
    </source>
</evidence>
<evidence type="ECO:0000313" key="6">
    <source>
        <dbReference type="Proteomes" id="UP000286097"/>
    </source>
</evidence>
<dbReference type="SUPFAM" id="SSF50985">
    <property type="entry name" value="RCC1/BLIP-II"/>
    <property type="match status" value="2"/>
</dbReference>
<gene>
    <name evidence="5" type="ORF">DD237_007685</name>
</gene>
<dbReference type="PROSITE" id="PS50012">
    <property type="entry name" value="RCC1_3"/>
    <property type="match status" value="6"/>
</dbReference>
<feature type="repeat" description="RCC1" evidence="2">
    <location>
        <begin position="1518"/>
        <end position="1585"/>
    </location>
</feature>
<dbReference type="Proteomes" id="UP000286097">
    <property type="component" value="Unassembled WGS sequence"/>
</dbReference>
<proteinExistence type="predicted"/>
<dbReference type="InterPro" id="IPR009091">
    <property type="entry name" value="RCC1/BLIP-II"/>
</dbReference>
<dbReference type="PRINTS" id="PR00633">
    <property type="entry name" value="RCCNDNSATION"/>
</dbReference>
<feature type="region of interest" description="Disordered" evidence="3">
    <location>
        <begin position="666"/>
        <end position="686"/>
    </location>
</feature>
<feature type="repeat" description="RCC1" evidence="2">
    <location>
        <begin position="1289"/>
        <end position="1354"/>
    </location>
</feature>
<feature type="repeat" description="RCC1" evidence="2">
    <location>
        <begin position="1466"/>
        <end position="1517"/>
    </location>
</feature>
<reference evidence="5 6" key="1">
    <citation type="submission" date="2018-06" db="EMBL/GenBank/DDBJ databases">
        <title>Comparative genomics of downy mildews reveals potential adaptations to biotrophy.</title>
        <authorList>
            <person name="Fletcher K."/>
            <person name="Klosterman S.J."/>
            <person name="Derevnina L."/>
            <person name="Martin F."/>
            <person name="Koike S."/>
            <person name="Reyes Chin-Wo S."/>
            <person name="Mou B."/>
            <person name="Michelmore R."/>
        </authorList>
    </citation>
    <scope>NUCLEOTIDE SEQUENCE [LARGE SCALE GENOMIC DNA]</scope>
    <source>
        <strain evidence="5 6">R13</strain>
    </source>
</reference>
<dbReference type="Pfam" id="PF13540">
    <property type="entry name" value="RCC1_2"/>
    <property type="match status" value="1"/>
</dbReference>
<evidence type="ECO:0000259" key="4">
    <source>
        <dbReference type="Pfam" id="PF25390"/>
    </source>
</evidence>